<dbReference type="Pfam" id="PF17862">
    <property type="entry name" value="AAA_lid_3"/>
    <property type="match status" value="1"/>
</dbReference>
<evidence type="ECO:0000259" key="1">
    <source>
        <dbReference type="Pfam" id="PF17862"/>
    </source>
</evidence>
<dbReference type="InterPro" id="IPR041569">
    <property type="entry name" value="AAA_lid_3"/>
</dbReference>
<protein>
    <recommendedName>
        <fullName evidence="1">AAA ATPase AAA+ lid domain-containing protein</fullName>
    </recommendedName>
</protein>
<dbReference type="OrthoDB" id="2187at2759"/>
<keyword evidence="3" id="KW-1185">Reference proteome</keyword>
<dbReference type="Gene3D" id="1.10.8.60">
    <property type="match status" value="1"/>
</dbReference>
<proteinExistence type="predicted"/>
<reference evidence="2 3" key="1">
    <citation type="submission" date="2018-11" db="EMBL/GenBank/DDBJ databases">
        <authorList>
            <consortium name="Pathogen Informatics"/>
        </authorList>
    </citation>
    <scope>NUCLEOTIDE SEQUENCE [LARGE SCALE GENOMIC DNA]</scope>
</reference>
<dbReference type="AlphaFoldDB" id="A0A3P7IXS0"/>
<evidence type="ECO:0000313" key="3">
    <source>
        <dbReference type="Proteomes" id="UP000270094"/>
    </source>
</evidence>
<dbReference type="EMBL" id="UYYB01010680">
    <property type="protein sequence ID" value="VDM68987.1"/>
    <property type="molecule type" value="Genomic_DNA"/>
</dbReference>
<name>A0A3P7IXS0_STRVU</name>
<organism evidence="2 3">
    <name type="scientific">Strongylus vulgaris</name>
    <name type="common">Blood worm</name>
    <dbReference type="NCBI Taxonomy" id="40348"/>
    <lineage>
        <taxon>Eukaryota</taxon>
        <taxon>Metazoa</taxon>
        <taxon>Ecdysozoa</taxon>
        <taxon>Nematoda</taxon>
        <taxon>Chromadorea</taxon>
        <taxon>Rhabditida</taxon>
        <taxon>Rhabditina</taxon>
        <taxon>Rhabditomorpha</taxon>
        <taxon>Strongyloidea</taxon>
        <taxon>Strongylidae</taxon>
        <taxon>Strongylus</taxon>
    </lineage>
</organism>
<sequence length="110" mass="11625">MRSLCGFVRGGGTHPKLKDDVDFDKLASLPELDGFTGADLAALVHEASIIALKARLFSNDTTVDAVGRSTSNICIVSHDIMATESGRTDTGRVEGVFDSAYVEVSCFVSA</sequence>
<dbReference type="Proteomes" id="UP000270094">
    <property type="component" value="Unassembled WGS sequence"/>
</dbReference>
<feature type="domain" description="AAA ATPase AAA+ lid" evidence="1">
    <location>
        <begin position="20"/>
        <end position="56"/>
    </location>
</feature>
<accession>A0A3P7IXS0</accession>
<evidence type="ECO:0000313" key="2">
    <source>
        <dbReference type="EMBL" id="VDM68987.1"/>
    </source>
</evidence>
<gene>
    <name evidence="2" type="ORF">SVUK_LOCUS3985</name>
</gene>